<dbReference type="Proteomes" id="UP000301475">
    <property type="component" value="Chromosome"/>
</dbReference>
<evidence type="ECO:0000259" key="1">
    <source>
        <dbReference type="Pfam" id="PF03432"/>
    </source>
</evidence>
<proteinExistence type="predicted"/>
<dbReference type="AlphaFoldDB" id="A0A4P8XV67"/>
<name>A0A4P8XV67_9FIRM</name>
<dbReference type="EMBL" id="CP039381">
    <property type="protein sequence ID" value="QCT06827.1"/>
    <property type="molecule type" value="Genomic_DNA"/>
</dbReference>
<accession>A0A4P8XV67</accession>
<sequence>MTAVATTKIWAVKDNLERTVNYAANPEKTVDSDLKKALRYAGDEAKTESRCYVTGVNCNAETAFEEMNAVQERFGKTGGNVAYHAYQSFKTGEITPELCHEIGVELAKKMWGNEYQVLVATHLNTGTLHNHFVVCSTNMWTGKKFNCNEGAYWKFRALSDKLCAEHNLTVIKNPSGKTPRSIYFAEKNGEPTTFNLMRKAIDFGIERSYSISSFDRVMKNQGFIVNTNPRRRYWTICSVNSNKSVRMYRLGDEYTNEAILRRIKIHYQQYGYKHFDGYQYSRVRMRDFRPKKIRYRGSFKLLKCFSGLYAKYLHYMFLMGKLPRWNQRKPLSLEMREAWRHLDRFSRQVTLVSNKKLQTIDDVKSFIADTDKEINEVIELREKVYNKLRRCDDDDRIKELKKSRDDCTTLLRQLRREKKIALTIIEDEPKINENISCEIQAQNLARGRKPNTRKKVYER</sequence>
<organism evidence="2 3">
    <name type="scientific">Ruminococcus bovis</name>
    <dbReference type="NCBI Taxonomy" id="2564099"/>
    <lineage>
        <taxon>Bacteria</taxon>
        <taxon>Bacillati</taxon>
        <taxon>Bacillota</taxon>
        <taxon>Clostridia</taxon>
        <taxon>Eubacteriales</taxon>
        <taxon>Oscillospiraceae</taxon>
        <taxon>Ruminococcus</taxon>
    </lineage>
</organism>
<reference evidence="2 3" key="1">
    <citation type="submission" date="2019-04" db="EMBL/GenBank/DDBJ databases">
        <authorList>
            <person name="Embree M."/>
            <person name="Gaffney J.R."/>
        </authorList>
    </citation>
    <scope>NUCLEOTIDE SEQUENCE [LARGE SCALE GENOMIC DNA]</scope>
    <source>
        <strain evidence="2 3">JE7A12</strain>
    </source>
</reference>
<dbReference type="OrthoDB" id="9763513at2"/>
<dbReference type="InterPro" id="IPR005094">
    <property type="entry name" value="Endonuclease_MobA/VirD2"/>
</dbReference>
<dbReference type="KEGG" id="ruj:E5Z56_05375"/>
<protein>
    <recommendedName>
        <fullName evidence="1">MobA/VirD2-like nuclease domain-containing protein</fullName>
    </recommendedName>
</protein>
<evidence type="ECO:0000313" key="3">
    <source>
        <dbReference type="Proteomes" id="UP000301475"/>
    </source>
</evidence>
<keyword evidence="3" id="KW-1185">Reference proteome</keyword>
<dbReference type="Pfam" id="PF03432">
    <property type="entry name" value="Relaxase"/>
    <property type="match status" value="1"/>
</dbReference>
<evidence type="ECO:0000313" key="2">
    <source>
        <dbReference type="EMBL" id="QCT06827.1"/>
    </source>
</evidence>
<feature type="domain" description="MobA/VirD2-like nuclease" evidence="1">
    <location>
        <begin position="40"/>
        <end position="168"/>
    </location>
</feature>
<gene>
    <name evidence="2" type="ORF">E5Z56_05375</name>
</gene>